<dbReference type="OrthoDB" id="72269at2759"/>
<keyword evidence="1" id="KW-1133">Transmembrane helix</keyword>
<evidence type="ECO:0000256" key="1">
    <source>
        <dbReference type="SAM" id="Phobius"/>
    </source>
</evidence>
<sequence>MRSIPTDSRALLYKTLALVVFGTIGALAPGYIYGSAHETDLMRYLHKACVATPDPAGEEVLYRFDWFTRKIGVEEADQRLCAVVTVFQLVLLPSPSPTMMYFFLTHAPLVLLPMVEGMRRGARFLVWAPMLLWFLAQVLTIGATAPWYWIALILTSGWSGSGPKQAITRRDAQVVAASFVLGGIIPFVAMIYGDSVLATILWQFFPVLISIAGYICVAVIPKQKDDSKRNGYPLLKKVYTLAFIAALTGQKYARNPLQILDILQPASLTISAREATDIFLKWDLVFGYGVFMLGSCWFARNAKELVILVGWNVVGGFFLGPGAVLALTGLWRERTMVEMDDGEKEKST</sequence>
<dbReference type="Proteomes" id="UP000307440">
    <property type="component" value="Unassembled WGS sequence"/>
</dbReference>
<dbReference type="AlphaFoldDB" id="A0A5C3KZ86"/>
<keyword evidence="1" id="KW-0472">Membrane</keyword>
<feature type="transmembrane region" description="Helical" evidence="1">
    <location>
        <begin position="174"/>
        <end position="193"/>
    </location>
</feature>
<feature type="transmembrane region" description="Helical" evidence="1">
    <location>
        <begin position="282"/>
        <end position="300"/>
    </location>
</feature>
<keyword evidence="3" id="KW-1185">Reference proteome</keyword>
<dbReference type="EMBL" id="ML210183">
    <property type="protein sequence ID" value="TFK25714.1"/>
    <property type="molecule type" value="Genomic_DNA"/>
</dbReference>
<proteinExistence type="predicted"/>
<organism evidence="2 3">
    <name type="scientific">Coprinopsis marcescibilis</name>
    <name type="common">Agaric fungus</name>
    <name type="synonym">Psathyrella marcescibilis</name>
    <dbReference type="NCBI Taxonomy" id="230819"/>
    <lineage>
        <taxon>Eukaryota</taxon>
        <taxon>Fungi</taxon>
        <taxon>Dikarya</taxon>
        <taxon>Basidiomycota</taxon>
        <taxon>Agaricomycotina</taxon>
        <taxon>Agaricomycetes</taxon>
        <taxon>Agaricomycetidae</taxon>
        <taxon>Agaricales</taxon>
        <taxon>Agaricineae</taxon>
        <taxon>Psathyrellaceae</taxon>
        <taxon>Coprinopsis</taxon>
    </lineage>
</organism>
<keyword evidence="1" id="KW-0812">Transmembrane</keyword>
<reference evidence="2 3" key="1">
    <citation type="journal article" date="2019" name="Nat. Ecol. Evol.">
        <title>Megaphylogeny resolves global patterns of mushroom evolution.</title>
        <authorList>
            <person name="Varga T."/>
            <person name="Krizsan K."/>
            <person name="Foldi C."/>
            <person name="Dima B."/>
            <person name="Sanchez-Garcia M."/>
            <person name="Sanchez-Ramirez S."/>
            <person name="Szollosi G.J."/>
            <person name="Szarkandi J.G."/>
            <person name="Papp V."/>
            <person name="Albert L."/>
            <person name="Andreopoulos W."/>
            <person name="Angelini C."/>
            <person name="Antonin V."/>
            <person name="Barry K.W."/>
            <person name="Bougher N.L."/>
            <person name="Buchanan P."/>
            <person name="Buyck B."/>
            <person name="Bense V."/>
            <person name="Catcheside P."/>
            <person name="Chovatia M."/>
            <person name="Cooper J."/>
            <person name="Damon W."/>
            <person name="Desjardin D."/>
            <person name="Finy P."/>
            <person name="Geml J."/>
            <person name="Haridas S."/>
            <person name="Hughes K."/>
            <person name="Justo A."/>
            <person name="Karasinski D."/>
            <person name="Kautmanova I."/>
            <person name="Kiss B."/>
            <person name="Kocsube S."/>
            <person name="Kotiranta H."/>
            <person name="LaButti K.M."/>
            <person name="Lechner B.E."/>
            <person name="Liimatainen K."/>
            <person name="Lipzen A."/>
            <person name="Lukacs Z."/>
            <person name="Mihaltcheva S."/>
            <person name="Morgado L.N."/>
            <person name="Niskanen T."/>
            <person name="Noordeloos M.E."/>
            <person name="Ohm R.A."/>
            <person name="Ortiz-Santana B."/>
            <person name="Ovrebo C."/>
            <person name="Racz N."/>
            <person name="Riley R."/>
            <person name="Savchenko A."/>
            <person name="Shiryaev A."/>
            <person name="Soop K."/>
            <person name="Spirin V."/>
            <person name="Szebenyi C."/>
            <person name="Tomsovsky M."/>
            <person name="Tulloss R.E."/>
            <person name="Uehling J."/>
            <person name="Grigoriev I.V."/>
            <person name="Vagvolgyi C."/>
            <person name="Papp T."/>
            <person name="Martin F.M."/>
            <person name="Miettinen O."/>
            <person name="Hibbett D.S."/>
            <person name="Nagy L.G."/>
        </authorList>
    </citation>
    <scope>NUCLEOTIDE SEQUENCE [LARGE SCALE GENOMIC DNA]</scope>
    <source>
        <strain evidence="2 3">CBS 121175</strain>
    </source>
</reference>
<accession>A0A5C3KZ86</accession>
<feature type="transmembrane region" description="Helical" evidence="1">
    <location>
        <begin position="12"/>
        <end position="33"/>
    </location>
</feature>
<feature type="transmembrane region" description="Helical" evidence="1">
    <location>
        <begin position="98"/>
        <end position="115"/>
    </location>
</feature>
<dbReference type="STRING" id="230819.A0A5C3KZ86"/>
<gene>
    <name evidence="2" type="ORF">FA15DRAFT_703488</name>
</gene>
<evidence type="ECO:0000313" key="3">
    <source>
        <dbReference type="Proteomes" id="UP000307440"/>
    </source>
</evidence>
<feature type="transmembrane region" description="Helical" evidence="1">
    <location>
        <begin position="199"/>
        <end position="220"/>
    </location>
</feature>
<name>A0A5C3KZ86_COPMA</name>
<evidence type="ECO:0000313" key="2">
    <source>
        <dbReference type="EMBL" id="TFK25714.1"/>
    </source>
</evidence>
<feature type="transmembrane region" description="Helical" evidence="1">
    <location>
        <begin position="306"/>
        <end position="331"/>
    </location>
</feature>
<protein>
    <submittedName>
        <fullName evidence="2">Uncharacterized protein</fullName>
    </submittedName>
</protein>